<dbReference type="InterPro" id="IPR000550">
    <property type="entry name" value="Hppk"/>
</dbReference>
<proteinExistence type="inferred from homology"/>
<dbReference type="SUPFAM" id="SSF55083">
    <property type="entry name" value="6-hydroxymethyl-7,8-dihydropterin pyrophosphokinase, HPPK"/>
    <property type="match status" value="1"/>
</dbReference>
<comment type="similarity">
    <text evidence="2">Belongs to the HPPK family.</text>
</comment>
<comment type="caution">
    <text evidence="14">The sequence shown here is derived from an EMBL/GenBank/DDBJ whole genome shotgun (WGS) entry which is preliminary data.</text>
</comment>
<dbReference type="AlphaFoldDB" id="A0A4Q2U7S1"/>
<evidence type="ECO:0000313" key="15">
    <source>
        <dbReference type="Proteomes" id="UP000290759"/>
    </source>
</evidence>
<dbReference type="EMBL" id="QYBB01000005">
    <property type="protein sequence ID" value="RYC32749.1"/>
    <property type="molecule type" value="Genomic_DNA"/>
</dbReference>
<evidence type="ECO:0000256" key="6">
    <source>
        <dbReference type="ARBA" id="ARBA00022741"/>
    </source>
</evidence>
<evidence type="ECO:0000256" key="10">
    <source>
        <dbReference type="ARBA" id="ARBA00029409"/>
    </source>
</evidence>
<dbReference type="PROSITE" id="PS00794">
    <property type="entry name" value="HPPK"/>
    <property type="match status" value="1"/>
</dbReference>
<dbReference type="NCBIfam" id="TIGR01498">
    <property type="entry name" value="folK"/>
    <property type="match status" value="1"/>
</dbReference>
<evidence type="ECO:0000256" key="11">
    <source>
        <dbReference type="ARBA" id="ARBA00029766"/>
    </source>
</evidence>
<dbReference type="GO" id="GO:0005524">
    <property type="term" value="F:ATP binding"/>
    <property type="evidence" value="ECO:0007669"/>
    <property type="project" value="UniProtKB-KW"/>
</dbReference>
<dbReference type="InterPro" id="IPR035907">
    <property type="entry name" value="Hppk_sf"/>
</dbReference>
<keyword evidence="6" id="KW-0547">Nucleotide-binding</keyword>
<keyword evidence="9" id="KW-0289">Folate biosynthesis</keyword>
<keyword evidence="15" id="KW-1185">Reference proteome</keyword>
<dbReference type="CDD" id="cd00483">
    <property type="entry name" value="HPPK"/>
    <property type="match status" value="1"/>
</dbReference>
<evidence type="ECO:0000259" key="13">
    <source>
        <dbReference type="PROSITE" id="PS00794"/>
    </source>
</evidence>
<dbReference type="PANTHER" id="PTHR43071">
    <property type="entry name" value="2-AMINO-4-HYDROXY-6-HYDROXYMETHYLDIHYDROPTERIDINE PYROPHOSPHOKINASE"/>
    <property type="match status" value="1"/>
</dbReference>
<dbReference type="UniPathway" id="UPA00077">
    <property type="reaction ID" value="UER00155"/>
</dbReference>
<evidence type="ECO:0000256" key="4">
    <source>
        <dbReference type="ARBA" id="ARBA00016218"/>
    </source>
</evidence>
<evidence type="ECO:0000256" key="9">
    <source>
        <dbReference type="ARBA" id="ARBA00022909"/>
    </source>
</evidence>
<reference evidence="14 15" key="1">
    <citation type="submission" date="2018-12" db="EMBL/GenBank/DDBJ databases">
        <authorList>
            <person name="Grouzdev D.S."/>
            <person name="Krutkina M.S."/>
        </authorList>
    </citation>
    <scope>NUCLEOTIDE SEQUENCE [LARGE SCALE GENOMIC DNA]</scope>
    <source>
        <strain evidence="14 15">RmlP026</strain>
    </source>
</reference>
<protein>
    <recommendedName>
        <fullName evidence="4">2-amino-4-hydroxy-6-hydroxymethyldihydropteridine pyrophosphokinase</fullName>
        <ecNumber evidence="3">2.7.6.3</ecNumber>
    </recommendedName>
    <alternativeName>
        <fullName evidence="11">6-hydroxymethyl-7,8-dihydropterin pyrophosphokinase</fullName>
    </alternativeName>
    <alternativeName>
        <fullName evidence="12">7,8-dihydro-6-hydroxymethylpterin-pyrophosphokinase</fullName>
    </alternativeName>
</protein>
<evidence type="ECO:0000256" key="8">
    <source>
        <dbReference type="ARBA" id="ARBA00022840"/>
    </source>
</evidence>
<accession>A0A4Q2U7S1</accession>
<keyword evidence="8" id="KW-0067">ATP-binding</keyword>
<evidence type="ECO:0000313" key="14">
    <source>
        <dbReference type="EMBL" id="RYC32749.1"/>
    </source>
</evidence>
<evidence type="ECO:0000256" key="5">
    <source>
        <dbReference type="ARBA" id="ARBA00022679"/>
    </source>
</evidence>
<name>A0A4Q2U7S1_9HYPH</name>
<evidence type="ECO:0000256" key="7">
    <source>
        <dbReference type="ARBA" id="ARBA00022777"/>
    </source>
</evidence>
<dbReference type="GO" id="GO:0046654">
    <property type="term" value="P:tetrahydrofolate biosynthetic process"/>
    <property type="evidence" value="ECO:0007669"/>
    <property type="project" value="UniProtKB-UniPathway"/>
</dbReference>
<comment type="function">
    <text evidence="10">Catalyzes the transfer of pyrophosphate from adenosine triphosphate (ATP) to 6-hydroxymethyl-7,8-dihydropterin, an enzymatic step in folate biosynthesis pathway.</text>
</comment>
<dbReference type="Pfam" id="PF01288">
    <property type="entry name" value="HPPK"/>
    <property type="match status" value="1"/>
</dbReference>
<evidence type="ECO:0000256" key="3">
    <source>
        <dbReference type="ARBA" id="ARBA00013253"/>
    </source>
</evidence>
<dbReference type="EC" id="2.7.6.3" evidence="3"/>
<dbReference type="Gene3D" id="3.30.70.560">
    <property type="entry name" value="7,8-Dihydro-6-hydroxymethylpterin-pyrophosphokinase HPPK"/>
    <property type="match status" value="1"/>
</dbReference>
<dbReference type="GO" id="GO:0016301">
    <property type="term" value="F:kinase activity"/>
    <property type="evidence" value="ECO:0007669"/>
    <property type="project" value="UniProtKB-KW"/>
</dbReference>
<evidence type="ECO:0000256" key="12">
    <source>
        <dbReference type="ARBA" id="ARBA00033413"/>
    </source>
</evidence>
<evidence type="ECO:0000256" key="2">
    <source>
        <dbReference type="ARBA" id="ARBA00005810"/>
    </source>
</evidence>
<dbReference type="PANTHER" id="PTHR43071:SF1">
    <property type="entry name" value="2-AMINO-4-HYDROXY-6-HYDROXYMETHYLDIHYDROPTERIDINE PYROPHOSPHOKINASE"/>
    <property type="match status" value="1"/>
</dbReference>
<dbReference type="GO" id="GO:0046656">
    <property type="term" value="P:folic acid biosynthetic process"/>
    <property type="evidence" value="ECO:0007669"/>
    <property type="project" value="UniProtKB-KW"/>
</dbReference>
<reference evidence="14 15" key="2">
    <citation type="submission" date="2019-02" db="EMBL/GenBank/DDBJ databases">
        <title>'Lichenibacterium ramalinii' gen. nov. sp. nov., 'Lichenibacterium minor' gen. nov. sp. nov.</title>
        <authorList>
            <person name="Pankratov T."/>
        </authorList>
    </citation>
    <scope>NUCLEOTIDE SEQUENCE [LARGE SCALE GENOMIC DNA]</scope>
    <source>
        <strain evidence="14 15">RmlP026</strain>
    </source>
</reference>
<dbReference type="RefSeq" id="WP_129224741.1">
    <property type="nucleotide sequence ID" value="NZ_QYBB01000005.1"/>
</dbReference>
<evidence type="ECO:0000256" key="1">
    <source>
        <dbReference type="ARBA" id="ARBA00005051"/>
    </source>
</evidence>
<comment type="pathway">
    <text evidence="1">Cofactor biosynthesis; tetrahydrofolate biosynthesis; 2-amino-4-hydroxy-6-hydroxymethyl-7,8-dihydropteridine diphosphate from 7,8-dihydroneopterin triphosphate: step 4/4.</text>
</comment>
<keyword evidence="5 14" id="KW-0808">Transferase</keyword>
<feature type="domain" description="7,8-dihydro-6-hydroxymethylpterin-pyrophosphokinase" evidence="13">
    <location>
        <begin position="90"/>
        <end position="101"/>
    </location>
</feature>
<gene>
    <name evidence="14" type="primary">folK</name>
    <name evidence="14" type="ORF">D3273_06600</name>
</gene>
<organism evidence="14 15">
    <name type="scientific">Lichenibacterium minor</name>
    <dbReference type="NCBI Taxonomy" id="2316528"/>
    <lineage>
        <taxon>Bacteria</taxon>
        <taxon>Pseudomonadati</taxon>
        <taxon>Pseudomonadota</taxon>
        <taxon>Alphaproteobacteria</taxon>
        <taxon>Hyphomicrobiales</taxon>
        <taxon>Lichenihabitantaceae</taxon>
        <taxon>Lichenibacterium</taxon>
    </lineage>
</organism>
<keyword evidence="7 14" id="KW-0418">Kinase</keyword>
<dbReference type="Proteomes" id="UP000290759">
    <property type="component" value="Unassembled WGS sequence"/>
</dbReference>
<sequence length="161" mass="17048">MSAVEIAFSLGSNLGDKAETLRRAVAVLEAAGIARDLVCSPFYATPPWGPVAQDSFVNACAVGVTALDAFAVLRRIKAAEVALGRVEGVRWGPRAIDIDILYRGEDAILSPDLTLPHRHMLERAFVLVPLAHLRPGKVIRGVTVSDAAARADASGVERLPG</sequence>
<dbReference type="GO" id="GO:0003848">
    <property type="term" value="F:2-amino-4-hydroxy-6-hydroxymethyldihydropteridine diphosphokinase activity"/>
    <property type="evidence" value="ECO:0007669"/>
    <property type="project" value="UniProtKB-EC"/>
</dbReference>
<dbReference type="OrthoDB" id="9808041at2"/>